<organism evidence="1 2">
    <name type="scientific">Nocardioides simplex</name>
    <name type="common">Arthrobacter simplex</name>
    <dbReference type="NCBI Taxonomy" id="2045"/>
    <lineage>
        <taxon>Bacteria</taxon>
        <taxon>Bacillati</taxon>
        <taxon>Actinomycetota</taxon>
        <taxon>Actinomycetes</taxon>
        <taxon>Propionibacteriales</taxon>
        <taxon>Nocardioidaceae</taxon>
        <taxon>Pimelobacter</taxon>
    </lineage>
</organism>
<dbReference type="AlphaFoldDB" id="A0A7J5DSK8"/>
<evidence type="ECO:0000313" key="1">
    <source>
        <dbReference type="EMBL" id="KAB2807973.1"/>
    </source>
</evidence>
<reference evidence="1 2" key="1">
    <citation type="submission" date="2019-09" db="EMBL/GenBank/DDBJ databases">
        <title>Pimelobacter sp. isolated from Paulinella.</title>
        <authorList>
            <person name="Jeong S.E."/>
        </authorList>
    </citation>
    <scope>NUCLEOTIDE SEQUENCE [LARGE SCALE GENOMIC DNA]</scope>
    <source>
        <strain evidence="1 2">Pch-N</strain>
    </source>
</reference>
<dbReference type="Proteomes" id="UP000449906">
    <property type="component" value="Unassembled WGS sequence"/>
</dbReference>
<gene>
    <name evidence="1" type="ORF">F9L07_25220</name>
</gene>
<dbReference type="Pfam" id="PF19457">
    <property type="entry name" value="DUF5994"/>
    <property type="match status" value="1"/>
</dbReference>
<dbReference type="EMBL" id="WBVM01000004">
    <property type="protein sequence ID" value="KAB2807973.1"/>
    <property type="molecule type" value="Genomic_DNA"/>
</dbReference>
<evidence type="ECO:0000313" key="2">
    <source>
        <dbReference type="Proteomes" id="UP000449906"/>
    </source>
</evidence>
<name>A0A7J5DSK8_NOCSI</name>
<protein>
    <submittedName>
        <fullName evidence="1">Uncharacterized protein</fullName>
    </submittedName>
</protein>
<accession>A0A7J5DSK8</accession>
<dbReference type="InterPro" id="IPR046036">
    <property type="entry name" value="DUF5994"/>
</dbReference>
<proteinExistence type="predicted"/>
<dbReference type="RefSeq" id="WP_151582442.1">
    <property type="nucleotide sequence ID" value="NZ_WBVM01000004.1"/>
</dbReference>
<sequence>MTSSQQAPSRPDRVPLRIRIDGIASDSPLDGAWWPQSRDLQAECADLIDHLPEQHGRVARLLFSRPDWEAGQLPWPRAINAARGRVKIGSFPGDDTHLMTLVLGSRARLQLLVIPSDTKRGVALTLMSQAADGRNRRSAADLLEKVAAPA</sequence>
<comment type="caution">
    <text evidence="1">The sequence shown here is derived from an EMBL/GenBank/DDBJ whole genome shotgun (WGS) entry which is preliminary data.</text>
</comment>